<protein>
    <submittedName>
        <fullName evidence="2">Uncharacterized protein</fullName>
    </submittedName>
</protein>
<dbReference type="AlphaFoldDB" id="A0A7S4BX25"/>
<organism evidence="2">
    <name type="scientific">Chrysotila carterae</name>
    <name type="common">Marine alga</name>
    <name type="synonym">Syracosphaera carterae</name>
    <dbReference type="NCBI Taxonomy" id="13221"/>
    <lineage>
        <taxon>Eukaryota</taxon>
        <taxon>Haptista</taxon>
        <taxon>Haptophyta</taxon>
        <taxon>Prymnesiophyceae</taxon>
        <taxon>Isochrysidales</taxon>
        <taxon>Isochrysidaceae</taxon>
        <taxon>Chrysotila</taxon>
    </lineage>
</organism>
<evidence type="ECO:0000256" key="1">
    <source>
        <dbReference type="SAM" id="MobiDB-lite"/>
    </source>
</evidence>
<accession>A0A7S4BX25</accession>
<sequence>MLSTMEGAMAARLKPCLLAAAATAAHGFSGNMNGKYSVSSGVEQDVPFNDDFASKGHEYFDVWAPEIATTYGENFWTSQGILPLPDHIIKRFANRTIAITGYEQDQVMVDPVGQPGLHPDRDLSVPINWVYNHHYMIYMIGATSELREIVADPDDVSAHGAPTRWVATDKPGIDSRGSSIPNRQFFSEGNGGESRKSFHGYPNGYAQLLESPVSWNIIPMQIDTRRRDCGVTRDSIGNCSKFEPWMEPKQARYGRRVSRANYSGILECPCNSRYGGDPIFYPDAKTKLISHQFSAIASGVCDASKRVASAGDCFEGAASIGIHARQMRNLTISDESQVGGCFVTMQDDGTAVVTYNTAGTRPCTPAKVYAGAATSAVGVTFNLTIDTVADVATISIAGPADVWFGVGVGATAMADAPYTFIVNSSGVHERQIGTCGSEAEHCAGDALSRSTTLLSNSVNDAAIRTVVFTRPLRGATPKHYTFDPSKDATLNFISAVGSSQQFAYHKAHHAAVVTLLSSPASSHTCLCDLNLEGQLCENGGVKCFKFKRNCKKPWNGDEMSDGGDLLAQRNPTCNSRQYSGGLGCCGHKRVLLDADQDPGPSLLRYHMKVRFWFQEYTPPQFHKDVFTKRHGQVVGPDARPPLTTTVQHALALCANTSTCRAITFADAPTLTPTLTSAVSPTLVSTIASVPRTSALPTYRVRPLLIHFKQSATTEPISQPVLTHATTGPTPTYTSYVAAHSSAPSHFNLPRYYYQTEANAGEYDVPPAFRRHNDPPIPGYPETPVSTKGDMHLTPGSSCTGNCPDGADCECVHTITYHWKVDSLSVIYAGGHCHAPSCVSIELWKNDTGTPELLCLQTTKYGKGDTHHDKFDEAGYLVLPPCLFGDEAEGLYPPVYLPPNTPLISVKRNRNTYSGHFGEMASWQMRGVPFDPDAPLVKAA</sequence>
<name>A0A7S4BX25_CHRCT</name>
<feature type="region of interest" description="Disordered" evidence="1">
    <location>
        <begin position="161"/>
        <end position="184"/>
    </location>
</feature>
<gene>
    <name evidence="2" type="ORF">PCAR00345_LOCUS32469</name>
</gene>
<dbReference type="EMBL" id="HBIZ01050752">
    <property type="protein sequence ID" value="CAE0779830.1"/>
    <property type="molecule type" value="Transcribed_RNA"/>
</dbReference>
<evidence type="ECO:0000313" key="2">
    <source>
        <dbReference type="EMBL" id="CAE0779830.1"/>
    </source>
</evidence>
<reference evidence="2" key="1">
    <citation type="submission" date="2021-01" db="EMBL/GenBank/DDBJ databases">
        <authorList>
            <person name="Corre E."/>
            <person name="Pelletier E."/>
            <person name="Niang G."/>
            <person name="Scheremetjew M."/>
            <person name="Finn R."/>
            <person name="Kale V."/>
            <person name="Holt S."/>
            <person name="Cochrane G."/>
            <person name="Meng A."/>
            <person name="Brown T."/>
            <person name="Cohen L."/>
        </authorList>
    </citation>
    <scope>NUCLEOTIDE SEQUENCE</scope>
    <source>
        <strain evidence="2">CCMP645</strain>
    </source>
</reference>
<proteinExistence type="predicted"/>